<dbReference type="Proteomes" id="UP000054321">
    <property type="component" value="Unassembled WGS sequence"/>
</dbReference>
<dbReference type="SUPFAM" id="SSF51735">
    <property type="entry name" value="NAD(P)-binding Rossmann-fold domains"/>
    <property type="match status" value="1"/>
</dbReference>
<dbReference type="PANTHER" id="PTHR43544">
    <property type="entry name" value="SHORT-CHAIN DEHYDROGENASE/REDUCTASE"/>
    <property type="match status" value="1"/>
</dbReference>
<reference evidence="2 3" key="1">
    <citation type="submission" date="2014-04" db="EMBL/GenBank/DDBJ databases">
        <authorList>
            <consortium name="DOE Joint Genome Institute"/>
            <person name="Kuo A."/>
            <person name="Martino E."/>
            <person name="Perotto S."/>
            <person name="Kohler A."/>
            <person name="Nagy L.G."/>
            <person name="Floudas D."/>
            <person name="Copeland A."/>
            <person name="Barry K.W."/>
            <person name="Cichocki N."/>
            <person name="Veneault-Fourrey C."/>
            <person name="LaButti K."/>
            <person name="Lindquist E.A."/>
            <person name="Lipzen A."/>
            <person name="Lundell T."/>
            <person name="Morin E."/>
            <person name="Murat C."/>
            <person name="Sun H."/>
            <person name="Tunlid A."/>
            <person name="Henrissat B."/>
            <person name="Grigoriev I.V."/>
            <person name="Hibbett D.S."/>
            <person name="Martin F."/>
            <person name="Nordberg H.P."/>
            <person name="Cantor M.N."/>
            <person name="Hua S.X."/>
        </authorList>
    </citation>
    <scope>NUCLEOTIDE SEQUENCE [LARGE SCALE GENOMIC DNA]</scope>
    <source>
        <strain evidence="2 3">Zn</strain>
    </source>
</reference>
<comment type="similarity">
    <text evidence="1">Belongs to the short-chain dehydrogenases/reductases (SDR) family.</text>
</comment>
<keyword evidence="3" id="KW-1185">Reference proteome</keyword>
<protein>
    <submittedName>
        <fullName evidence="2">Uncharacterized protein</fullName>
    </submittedName>
</protein>
<dbReference type="HOGENOM" id="CLU_010194_9_0_1"/>
<evidence type="ECO:0000313" key="2">
    <source>
        <dbReference type="EMBL" id="KIN00032.1"/>
    </source>
</evidence>
<dbReference type="Pfam" id="PF00106">
    <property type="entry name" value="adh_short"/>
    <property type="match status" value="1"/>
</dbReference>
<dbReference type="GO" id="GO:0005737">
    <property type="term" value="C:cytoplasm"/>
    <property type="evidence" value="ECO:0007669"/>
    <property type="project" value="TreeGrafter"/>
</dbReference>
<dbReference type="PRINTS" id="PR00081">
    <property type="entry name" value="GDHRDH"/>
</dbReference>
<name>A0A0C3HCD5_OIDMZ</name>
<dbReference type="GO" id="GO:0016491">
    <property type="term" value="F:oxidoreductase activity"/>
    <property type="evidence" value="ECO:0007669"/>
    <property type="project" value="TreeGrafter"/>
</dbReference>
<sequence>MASTIVLITGKHIRSRVYTYILTRSTGANSGIGFATSKVLVKASNTFHVIIASRSVEKAQAAQSEIQATGIKGTLSTIQLDVTDRKSIEAAAANVKEEFGRLDVLINNAGVGSMGHDLQTGFKLCLETNVVGPAMISEAFRTLLFKSKNPYSIYVSSGERTLLRNAAQVFTRPGYENVRGSGAYQVSKAALNMLVVLEAGEYGPKGLKVFALSPGFVVSNLRGKSEEARTGWGKAGDPEISGQIVLDIVQGRRDENVGSLIHKDGVYPW</sequence>
<dbReference type="InParanoid" id="A0A0C3HCD5"/>
<dbReference type="Gene3D" id="3.40.50.720">
    <property type="entry name" value="NAD(P)-binding Rossmann-like Domain"/>
    <property type="match status" value="1"/>
</dbReference>
<dbReference type="InterPro" id="IPR036291">
    <property type="entry name" value="NAD(P)-bd_dom_sf"/>
</dbReference>
<dbReference type="InterPro" id="IPR002347">
    <property type="entry name" value="SDR_fam"/>
</dbReference>
<gene>
    <name evidence="2" type="ORF">OIDMADRAFT_125682</name>
</gene>
<dbReference type="STRING" id="913774.A0A0C3HCD5"/>
<organism evidence="2 3">
    <name type="scientific">Oidiodendron maius (strain Zn)</name>
    <dbReference type="NCBI Taxonomy" id="913774"/>
    <lineage>
        <taxon>Eukaryota</taxon>
        <taxon>Fungi</taxon>
        <taxon>Dikarya</taxon>
        <taxon>Ascomycota</taxon>
        <taxon>Pezizomycotina</taxon>
        <taxon>Leotiomycetes</taxon>
        <taxon>Leotiomycetes incertae sedis</taxon>
        <taxon>Myxotrichaceae</taxon>
        <taxon>Oidiodendron</taxon>
    </lineage>
</organism>
<proteinExistence type="inferred from homology"/>
<dbReference type="EMBL" id="KN832878">
    <property type="protein sequence ID" value="KIN00032.1"/>
    <property type="molecule type" value="Genomic_DNA"/>
</dbReference>
<accession>A0A0C3HCD5</accession>
<evidence type="ECO:0000313" key="3">
    <source>
        <dbReference type="Proteomes" id="UP000054321"/>
    </source>
</evidence>
<dbReference type="GO" id="GO:0019748">
    <property type="term" value="P:secondary metabolic process"/>
    <property type="evidence" value="ECO:0007669"/>
    <property type="project" value="TreeGrafter"/>
</dbReference>
<dbReference type="OrthoDB" id="7289984at2759"/>
<evidence type="ECO:0000256" key="1">
    <source>
        <dbReference type="ARBA" id="ARBA00006484"/>
    </source>
</evidence>
<dbReference type="PANTHER" id="PTHR43544:SF32">
    <property type="entry name" value="CHAIN DEHYDROGENASE, PUTATIVE (AFU_ORTHOLOGUE AFUA_5G01530)-RELATED"/>
    <property type="match status" value="1"/>
</dbReference>
<dbReference type="AlphaFoldDB" id="A0A0C3HCD5"/>
<reference evidence="3" key="2">
    <citation type="submission" date="2015-01" db="EMBL/GenBank/DDBJ databases">
        <title>Evolutionary Origins and Diversification of the Mycorrhizal Mutualists.</title>
        <authorList>
            <consortium name="DOE Joint Genome Institute"/>
            <consortium name="Mycorrhizal Genomics Consortium"/>
            <person name="Kohler A."/>
            <person name="Kuo A."/>
            <person name="Nagy L.G."/>
            <person name="Floudas D."/>
            <person name="Copeland A."/>
            <person name="Barry K.W."/>
            <person name="Cichocki N."/>
            <person name="Veneault-Fourrey C."/>
            <person name="LaButti K."/>
            <person name="Lindquist E.A."/>
            <person name="Lipzen A."/>
            <person name="Lundell T."/>
            <person name="Morin E."/>
            <person name="Murat C."/>
            <person name="Riley R."/>
            <person name="Ohm R."/>
            <person name="Sun H."/>
            <person name="Tunlid A."/>
            <person name="Henrissat B."/>
            <person name="Grigoriev I.V."/>
            <person name="Hibbett D.S."/>
            <person name="Martin F."/>
        </authorList>
    </citation>
    <scope>NUCLEOTIDE SEQUENCE [LARGE SCALE GENOMIC DNA]</scope>
    <source>
        <strain evidence="3">Zn</strain>
    </source>
</reference>
<dbReference type="InterPro" id="IPR051468">
    <property type="entry name" value="Fungal_SecMetab_SDRs"/>
</dbReference>